<proteinExistence type="predicted"/>
<dbReference type="Pfam" id="PF13433">
    <property type="entry name" value="Peripla_BP_5"/>
    <property type="match status" value="1"/>
</dbReference>
<dbReference type="NCBIfam" id="TIGR03407">
    <property type="entry name" value="urea_ABC_UrtA"/>
    <property type="match status" value="1"/>
</dbReference>
<evidence type="ECO:0000256" key="1">
    <source>
        <dbReference type="SAM" id="SignalP"/>
    </source>
</evidence>
<dbReference type="SUPFAM" id="SSF53822">
    <property type="entry name" value="Periplasmic binding protein-like I"/>
    <property type="match status" value="1"/>
</dbReference>
<dbReference type="FunFam" id="3.40.50.2300:FF:000097">
    <property type="entry name" value="Branched-chain amino acid ABC transporter substrate-binding protein"/>
    <property type="match status" value="1"/>
</dbReference>
<protein>
    <submittedName>
        <fullName evidence="2">Amino acid/amide ABC transporter substrate-binding protein, HAAT family</fullName>
    </submittedName>
</protein>
<feature type="signal peptide" evidence="1">
    <location>
        <begin position="1"/>
        <end position="23"/>
    </location>
</feature>
<keyword evidence="3" id="KW-1185">Reference proteome</keyword>
<evidence type="ECO:0000313" key="3">
    <source>
        <dbReference type="Proteomes" id="UP000199399"/>
    </source>
</evidence>
<gene>
    <name evidence="2" type="ORF">SAMN04489759_11539</name>
</gene>
<dbReference type="Gene3D" id="3.40.50.2300">
    <property type="match status" value="2"/>
</dbReference>
<dbReference type="PANTHER" id="PTHR47628">
    <property type="match status" value="1"/>
</dbReference>
<sequence>MNNYRSLLAGTLAFSALTAPAYAADCPIKVGVLHSLSGTMAISETTLKDTMLMLVEQQNAKGGLLGCDLEAVVVDPASDWPLFAEKARELLSVHEVDVIFGNWTSVSRKSVLPVVEELNGLLFYPVQYEGEESSKNVFYTGAAPNQQAIPATDYFLEELGVEKFALLGTDYVYPRTTNNILESYLKSKDIADSDIFVNYTPFGHSDWSKIVADVVALGADGKKVGVISTINGDANIGFYKELAAAGISADDIPVIAFSVGEEELSGLDTANLVGHLAAWNYFQSAESDANTGFIEAWKTKMGEERVTNDPMEAHYIGFNMWVNAATEAESTEVDAVRDKMYGQEFPNLTGGTAVMLPNHHLAKPVLIGEIQEDGQFDIVSQTAEVPGDAWTDFLPESALLTSDWKDLNCGMYNTETETCVQTLSNY</sequence>
<dbReference type="Proteomes" id="UP000199399">
    <property type="component" value="Unassembled WGS sequence"/>
</dbReference>
<dbReference type="PANTHER" id="PTHR47628:SF1">
    <property type="entry name" value="ALIPHATIC AMIDASE EXPRESSION-REGULATING PROTEIN"/>
    <property type="match status" value="1"/>
</dbReference>
<dbReference type="CDD" id="cd06355">
    <property type="entry name" value="PBP1_FmdD-like"/>
    <property type="match status" value="1"/>
</dbReference>
<feature type="chain" id="PRO_5011586019" evidence="1">
    <location>
        <begin position="24"/>
        <end position="426"/>
    </location>
</feature>
<dbReference type="RefSeq" id="WP_093744068.1">
    <property type="nucleotide sequence ID" value="NZ_FNBP01000015.1"/>
</dbReference>
<dbReference type="AlphaFoldDB" id="A0A1G7YGI7"/>
<dbReference type="EMBL" id="FNBP01000015">
    <property type="protein sequence ID" value="SDG95507.1"/>
    <property type="molecule type" value="Genomic_DNA"/>
</dbReference>
<dbReference type="InterPro" id="IPR017777">
    <property type="entry name" value="ABC_urea-bd_UrtA"/>
</dbReference>
<evidence type="ECO:0000313" key="2">
    <source>
        <dbReference type="EMBL" id="SDG95507.1"/>
    </source>
</evidence>
<name>A0A1G7YGI7_9RHOB</name>
<accession>A0A1G7YGI7</accession>
<keyword evidence="1" id="KW-0732">Signal</keyword>
<dbReference type="STRING" id="218672.SAMN04489759_11539"/>
<dbReference type="OrthoDB" id="9802022at2"/>
<reference evidence="3" key="1">
    <citation type="submission" date="2016-10" db="EMBL/GenBank/DDBJ databases">
        <authorList>
            <person name="Varghese N."/>
            <person name="Submissions S."/>
        </authorList>
    </citation>
    <scope>NUCLEOTIDE SEQUENCE [LARGE SCALE GENOMIC DNA]</scope>
    <source>
        <strain evidence="3">DSM 16477</strain>
    </source>
</reference>
<dbReference type="InterPro" id="IPR028082">
    <property type="entry name" value="Peripla_BP_I"/>
</dbReference>
<organism evidence="2 3">
    <name type="scientific">Sulfitobacter delicatus</name>
    <dbReference type="NCBI Taxonomy" id="218672"/>
    <lineage>
        <taxon>Bacteria</taxon>
        <taxon>Pseudomonadati</taxon>
        <taxon>Pseudomonadota</taxon>
        <taxon>Alphaproteobacteria</taxon>
        <taxon>Rhodobacterales</taxon>
        <taxon>Roseobacteraceae</taxon>
        <taxon>Sulfitobacter</taxon>
    </lineage>
</organism>